<dbReference type="InterPro" id="IPR013325">
    <property type="entry name" value="RNA_pol_sigma_r2"/>
</dbReference>
<evidence type="ECO:0000259" key="5">
    <source>
        <dbReference type="Pfam" id="PF04542"/>
    </source>
</evidence>
<evidence type="ECO:0000256" key="4">
    <source>
        <dbReference type="ARBA" id="ARBA00023163"/>
    </source>
</evidence>
<dbReference type="NCBIfam" id="TIGR02937">
    <property type="entry name" value="sigma70-ECF"/>
    <property type="match status" value="1"/>
</dbReference>
<proteinExistence type="inferred from homology"/>
<dbReference type="InterPro" id="IPR014284">
    <property type="entry name" value="RNA_pol_sigma-70_dom"/>
</dbReference>
<dbReference type="PANTHER" id="PTHR43133:SF46">
    <property type="entry name" value="RNA POLYMERASE SIGMA-70 FACTOR ECF SUBFAMILY"/>
    <property type="match status" value="1"/>
</dbReference>
<reference evidence="7" key="1">
    <citation type="submission" date="2022-06" db="EMBL/GenBank/DDBJ databases">
        <title>Gracilimonas sp. CAU 1638 isolated from sea sediment.</title>
        <authorList>
            <person name="Kim W."/>
        </authorList>
    </citation>
    <scope>NUCLEOTIDE SEQUENCE</scope>
    <source>
        <strain evidence="7">CAU 1638</strain>
    </source>
</reference>
<dbReference type="InterPro" id="IPR013324">
    <property type="entry name" value="RNA_pol_sigma_r3/r4-like"/>
</dbReference>
<name>A0A9X2RF35_9BACT</name>
<dbReference type="GO" id="GO:0016987">
    <property type="term" value="F:sigma factor activity"/>
    <property type="evidence" value="ECO:0007669"/>
    <property type="project" value="UniProtKB-KW"/>
</dbReference>
<keyword evidence="4" id="KW-0804">Transcription</keyword>
<dbReference type="EMBL" id="JANDBC010000002">
    <property type="protein sequence ID" value="MCP9292390.1"/>
    <property type="molecule type" value="Genomic_DNA"/>
</dbReference>
<evidence type="ECO:0000259" key="6">
    <source>
        <dbReference type="Pfam" id="PF08281"/>
    </source>
</evidence>
<keyword evidence="3" id="KW-0731">Sigma factor</keyword>
<dbReference type="SUPFAM" id="SSF88946">
    <property type="entry name" value="Sigma2 domain of RNA polymerase sigma factors"/>
    <property type="match status" value="1"/>
</dbReference>
<dbReference type="RefSeq" id="WP_255135274.1">
    <property type="nucleotide sequence ID" value="NZ_CP175953.1"/>
</dbReference>
<dbReference type="Gene3D" id="1.10.1740.10">
    <property type="match status" value="1"/>
</dbReference>
<dbReference type="InterPro" id="IPR007627">
    <property type="entry name" value="RNA_pol_sigma70_r2"/>
</dbReference>
<dbReference type="GO" id="GO:0006352">
    <property type="term" value="P:DNA-templated transcription initiation"/>
    <property type="evidence" value="ECO:0007669"/>
    <property type="project" value="InterPro"/>
</dbReference>
<dbReference type="InterPro" id="IPR036388">
    <property type="entry name" value="WH-like_DNA-bd_sf"/>
</dbReference>
<evidence type="ECO:0000313" key="7">
    <source>
        <dbReference type="EMBL" id="MCP9292390.1"/>
    </source>
</evidence>
<dbReference type="InterPro" id="IPR013249">
    <property type="entry name" value="RNA_pol_sigma70_r4_t2"/>
</dbReference>
<accession>A0A9X2RF35</accession>
<comment type="caution">
    <text evidence="7">The sequence shown here is derived from an EMBL/GenBank/DDBJ whole genome shotgun (WGS) entry which is preliminary data.</text>
</comment>
<evidence type="ECO:0000313" key="8">
    <source>
        <dbReference type="Proteomes" id="UP001139125"/>
    </source>
</evidence>
<dbReference type="SUPFAM" id="SSF88659">
    <property type="entry name" value="Sigma3 and sigma4 domains of RNA polymerase sigma factors"/>
    <property type="match status" value="1"/>
</dbReference>
<dbReference type="Pfam" id="PF08281">
    <property type="entry name" value="Sigma70_r4_2"/>
    <property type="match status" value="1"/>
</dbReference>
<dbReference type="Proteomes" id="UP001139125">
    <property type="component" value="Unassembled WGS sequence"/>
</dbReference>
<keyword evidence="2" id="KW-0805">Transcription regulation</keyword>
<dbReference type="Gene3D" id="1.10.10.10">
    <property type="entry name" value="Winged helix-like DNA-binding domain superfamily/Winged helix DNA-binding domain"/>
    <property type="match status" value="1"/>
</dbReference>
<keyword evidence="8" id="KW-1185">Reference proteome</keyword>
<organism evidence="7 8">
    <name type="scientific">Gracilimonas sediminicola</name>
    <dbReference type="NCBI Taxonomy" id="2952158"/>
    <lineage>
        <taxon>Bacteria</taxon>
        <taxon>Pseudomonadati</taxon>
        <taxon>Balneolota</taxon>
        <taxon>Balneolia</taxon>
        <taxon>Balneolales</taxon>
        <taxon>Balneolaceae</taxon>
        <taxon>Gracilimonas</taxon>
    </lineage>
</organism>
<comment type="similarity">
    <text evidence="1">Belongs to the sigma-70 factor family. ECF subfamily.</text>
</comment>
<evidence type="ECO:0000256" key="3">
    <source>
        <dbReference type="ARBA" id="ARBA00023082"/>
    </source>
</evidence>
<evidence type="ECO:0000256" key="2">
    <source>
        <dbReference type="ARBA" id="ARBA00023015"/>
    </source>
</evidence>
<feature type="domain" description="RNA polymerase sigma factor 70 region 4 type 2" evidence="6">
    <location>
        <begin position="109"/>
        <end position="159"/>
    </location>
</feature>
<dbReference type="InterPro" id="IPR039425">
    <property type="entry name" value="RNA_pol_sigma-70-like"/>
</dbReference>
<evidence type="ECO:0000256" key="1">
    <source>
        <dbReference type="ARBA" id="ARBA00010641"/>
    </source>
</evidence>
<dbReference type="AlphaFoldDB" id="A0A9X2RF35"/>
<sequence length="170" mass="20192">MLGRKKFELFFEQYFDDIVSFLSYYTSCPRELEDWTQEVFLKIWEARDNIDPDHPSVKGYIIKTARNHALKQLRNQKKYDSWLQNHILDLTKTHPPKEPVINPPNFDDAYQTALSKIPERAQQAYLLSREEGLNYKEIAKTMNISPKTVEGQISHALKILREELKDFRYL</sequence>
<dbReference type="CDD" id="cd06171">
    <property type="entry name" value="Sigma70_r4"/>
    <property type="match status" value="1"/>
</dbReference>
<protein>
    <submittedName>
        <fullName evidence="7">Sigma-70 family RNA polymerase sigma factor</fullName>
    </submittedName>
</protein>
<dbReference type="Pfam" id="PF04542">
    <property type="entry name" value="Sigma70_r2"/>
    <property type="match status" value="1"/>
</dbReference>
<dbReference type="GO" id="GO:0003677">
    <property type="term" value="F:DNA binding"/>
    <property type="evidence" value="ECO:0007669"/>
    <property type="project" value="InterPro"/>
</dbReference>
<feature type="domain" description="RNA polymerase sigma-70 region 2" evidence="5">
    <location>
        <begin position="10"/>
        <end position="78"/>
    </location>
</feature>
<dbReference type="PANTHER" id="PTHR43133">
    <property type="entry name" value="RNA POLYMERASE ECF-TYPE SIGMA FACTO"/>
    <property type="match status" value="1"/>
</dbReference>
<gene>
    <name evidence="7" type="ORF">NM125_12455</name>
</gene>